<dbReference type="AlphaFoldDB" id="A0A9W7W3A9"/>
<sequence length="70" mass="7767">MFPDARVLTRTRALWAGRREAALGSGAVVVAWRFFSMPPDDVVQQAARMVRGRSCCDDEDEADIVGWLLA</sequence>
<name>A0A9W7W3A9_9PEZI</name>
<dbReference type="EMBL" id="RIBY02001701">
    <property type="protein sequence ID" value="KAH9828250.1"/>
    <property type="molecule type" value="Genomic_DNA"/>
</dbReference>
<dbReference type="Proteomes" id="UP001138500">
    <property type="component" value="Unassembled WGS sequence"/>
</dbReference>
<keyword evidence="2" id="KW-1185">Reference proteome</keyword>
<protein>
    <submittedName>
        <fullName evidence="1">Uncharacterized protein</fullName>
    </submittedName>
</protein>
<gene>
    <name evidence="1" type="ORF">Tdes44962_MAKER09417</name>
</gene>
<proteinExistence type="predicted"/>
<accession>A0A9W7W3A9</accession>
<evidence type="ECO:0000313" key="1">
    <source>
        <dbReference type="EMBL" id="KAH9828250.1"/>
    </source>
</evidence>
<evidence type="ECO:0000313" key="2">
    <source>
        <dbReference type="Proteomes" id="UP001138500"/>
    </source>
</evidence>
<organism evidence="1 2">
    <name type="scientific">Teratosphaeria destructans</name>
    <dbReference type="NCBI Taxonomy" id="418781"/>
    <lineage>
        <taxon>Eukaryota</taxon>
        <taxon>Fungi</taxon>
        <taxon>Dikarya</taxon>
        <taxon>Ascomycota</taxon>
        <taxon>Pezizomycotina</taxon>
        <taxon>Dothideomycetes</taxon>
        <taxon>Dothideomycetidae</taxon>
        <taxon>Mycosphaerellales</taxon>
        <taxon>Teratosphaeriaceae</taxon>
        <taxon>Teratosphaeria</taxon>
    </lineage>
</organism>
<reference evidence="1 2" key="1">
    <citation type="journal article" date="2018" name="IMA Fungus">
        <title>IMA Genome-F 10: Nine draft genome sequences of Claviceps purpurea s.lat., including C. arundinis, C. humidiphila, and C. cf. spartinae, pseudomolecules for the pitch canker pathogen Fusarium circinatum, draft genome of Davidsoniella eucalypti, Grosmannia galeiformis, Quambalaria eucalypti, and Teratosphaeria destructans.</title>
        <authorList>
            <person name="Wingfield B.D."/>
            <person name="Liu M."/>
            <person name="Nguyen H.D."/>
            <person name="Lane F.A."/>
            <person name="Morgan S.W."/>
            <person name="De Vos L."/>
            <person name="Wilken P.M."/>
            <person name="Duong T.A."/>
            <person name="Aylward J."/>
            <person name="Coetzee M.P."/>
            <person name="Dadej K."/>
            <person name="De Beer Z.W."/>
            <person name="Findlay W."/>
            <person name="Havenga M."/>
            <person name="Kolarik M."/>
            <person name="Menzies J.G."/>
            <person name="Naidoo K."/>
            <person name="Pochopski O."/>
            <person name="Shoukouhi P."/>
            <person name="Santana Q.C."/>
            <person name="Seifert K.A."/>
            <person name="Soal N."/>
            <person name="Steenkamp E.T."/>
            <person name="Tatham C.T."/>
            <person name="van der Nest M.A."/>
            <person name="Wingfield M.J."/>
        </authorList>
    </citation>
    <scope>NUCLEOTIDE SEQUENCE [LARGE SCALE GENOMIC DNA]</scope>
    <source>
        <strain evidence="1">CMW44962</strain>
    </source>
</reference>
<comment type="caution">
    <text evidence="1">The sequence shown here is derived from an EMBL/GenBank/DDBJ whole genome shotgun (WGS) entry which is preliminary data.</text>
</comment>
<reference evidence="1 2" key="2">
    <citation type="journal article" date="2021" name="Curr. Genet.">
        <title>Genetic response to nitrogen starvation in the aggressive Eucalyptus foliar pathogen Teratosphaeria destructans.</title>
        <authorList>
            <person name="Havenga M."/>
            <person name="Wingfield B.D."/>
            <person name="Wingfield M.J."/>
            <person name="Dreyer L.L."/>
            <person name="Roets F."/>
            <person name="Aylward J."/>
        </authorList>
    </citation>
    <scope>NUCLEOTIDE SEQUENCE [LARGE SCALE GENOMIC DNA]</scope>
    <source>
        <strain evidence="1">CMW44962</strain>
    </source>
</reference>